<proteinExistence type="inferred from homology"/>
<evidence type="ECO:0000313" key="7">
    <source>
        <dbReference type="EMBL" id="CAJ1403643.1"/>
    </source>
</evidence>
<name>A0AA36NIJ8_9DINO</name>
<accession>A0AA36NIJ8</accession>
<feature type="domain" description="Cystatin" evidence="6">
    <location>
        <begin position="36"/>
        <end position="93"/>
    </location>
</feature>
<evidence type="ECO:0000313" key="8">
    <source>
        <dbReference type="Proteomes" id="UP001178507"/>
    </source>
</evidence>
<evidence type="ECO:0000256" key="3">
    <source>
        <dbReference type="ARBA" id="ARBA00022490"/>
    </source>
</evidence>
<evidence type="ECO:0000256" key="4">
    <source>
        <dbReference type="ARBA" id="ARBA00022690"/>
    </source>
</evidence>
<dbReference type="PROSITE" id="PS00287">
    <property type="entry name" value="CYSTATIN"/>
    <property type="match status" value="1"/>
</dbReference>
<keyword evidence="5" id="KW-0789">Thiol protease inhibitor</keyword>
<evidence type="ECO:0000259" key="6">
    <source>
        <dbReference type="Pfam" id="PF00031"/>
    </source>
</evidence>
<keyword evidence="3" id="KW-0963">Cytoplasm</keyword>
<dbReference type="PANTHER" id="PTHR11414:SF21">
    <property type="entry name" value="CYSTATIN 14A, TANDEM DUPLICATE 1-RELATED"/>
    <property type="match status" value="1"/>
</dbReference>
<sequence length="103" mass="11067">MMAGGTSAAKEATDEVKAMCEALKNETQEKAQAAGWNGLFPEFTAHSFSTQVVAGTNYFVKVKVGDGKFCHVRIHQPLPHTGAPPSVHSVQVDKGESDALEYF</sequence>
<comment type="subcellular location">
    <subcellularLocation>
        <location evidence="1">Cytoplasm</location>
    </subcellularLocation>
</comment>
<gene>
    <name evidence="7" type="ORF">EVOR1521_LOCUS26268</name>
</gene>
<dbReference type="PANTHER" id="PTHR11414">
    <property type="entry name" value="CYSTATIN FAMILY MEMBER"/>
    <property type="match status" value="1"/>
</dbReference>
<keyword evidence="8" id="KW-1185">Reference proteome</keyword>
<dbReference type="SUPFAM" id="SSF54403">
    <property type="entry name" value="Cystatin/monellin"/>
    <property type="match status" value="1"/>
</dbReference>
<evidence type="ECO:0000256" key="1">
    <source>
        <dbReference type="ARBA" id="ARBA00004496"/>
    </source>
</evidence>
<dbReference type="AlphaFoldDB" id="A0AA36NIJ8"/>
<evidence type="ECO:0000256" key="5">
    <source>
        <dbReference type="ARBA" id="ARBA00022704"/>
    </source>
</evidence>
<dbReference type="Proteomes" id="UP001178507">
    <property type="component" value="Unassembled WGS sequence"/>
</dbReference>
<dbReference type="EMBL" id="CAUJNA010003504">
    <property type="protein sequence ID" value="CAJ1403643.1"/>
    <property type="molecule type" value="Genomic_DNA"/>
</dbReference>
<organism evidence="7 8">
    <name type="scientific">Effrenium voratum</name>
    <dbReference type="NCBI Taxonomy" id="2562239"/>
    <lineage>
        <taxon>Eukaryota</taxon>
        <taxon>Sar</taxon>
        <taxon>Alveolata</taxon>
        <taxon>Dinophyceae</taxon>
        <taxon>Suessiales</taxon>
        <taxon>Symbiodiniaceae</taxon>
        <taxon>Effrenium</taxon>
    </lineage>
</organism>
<dbReference type="InterPro" id="IPR018073">
    <property type="entry name" value="Prot_inh_cystat_CS"/>
</dbReference>
<dbReference type="GO" id="GO:0005829">
    <property type="term" value="C:cytosol"/>
    <property type="evidence" value="ECO:0007669"/>
    <property type="project" value="TreeGrafter"/>
</dbReference>
<dbReference type="GO" id="GO:0004869">
    <property type="term" value="F:cysteine-type endopeptidase inhibitor activity"/>
    <property type="evidence" value="ECO:0007669"/>
    <property type="project" value="UniProtKB-KW"/>
</dbReference>
<dbReference type="InterPro" id="IPR000010">
    <property type="entry name" value="Cystatin_dom"/>
</dbReference>
<dbReference type="Pfam" id="PF00031">
    <property type="entry name" value="Cystatin"/>
    <property type="match status" value="1"/>
</dbReference>
<keyword evidence="4" id="KW-0646">Protease inhibitor</keyword>
<comment type="similarity">
    <text evidence="2">Belongs to the cystatin family.</text>
</comment>
<protein>
    <recommendedName>
        <fullName evidence="6">Cystatin domain-containing protein</fullName>
    </recommendedName>
</protein>
<reference evidence="7" key="1">
    <citation type="submission" date="2023-08" db="EMBL/GenBank/DDBJ databases">
        <authorList>
            <person name="Chen Y."/>
            <person name="Shah S."/>
            <person name="Dougan E. K."/>
            <person name="Thang M."/>
            <person name="Chan C."/>
        </authorList>
    </citation>
    <scope>NUCLEOTIDE SEQUENCE</scope>
</reference>
<dbReference type="Gene3D" id="3.10.450.10">
    <property type="match status" value="1"/>
</dbReference>
<comment type="caution">
    <text evidence="7">The sequence shown here is derived from an EMBL/GenBank/DDBJ whole genome shotgun (WGS) entry which is preliminary data.</text>
</comment>
<dbReference type="FunFam" id="3.10.450.10:FF:000001">
    <property type="entry name" value="Cystatin-A"/>
    <property type="match status" value="1"/>
</dbReference>
<dbReference type="InterPro" id="IPR046350">
    <property type="entry name" value="Cystatin_sf"/>
</dbReference>
<evidence type="ECO:0000256" key="2">
    <source>
        <dbReference type="ARBA" id="ARBA00009403"/>
    </source>
</evidence>
<dbReference type="InterPro" id="IPR001713">
    <property type="entry name" value="Prot_inh_stefin"/>
</dbReference>